<dbReference type="eggNOG" id="COG1167">
    <property type="taxonomic scope" value="Bacteria"/>
</dbReference>
<keyword evidence="7" id="KW-1185">Reference proteome</keyword>
<dbReference type="STRING" id="709032.Sulku_0919"/>
<dbReference type="CDD" id="cd00609">
    <property type="entry name" value="AAT_like"/>
    <property type="match status" value="1"/>
</dbReference>
<dbReference type="Proteomes" id="UP000008721">
    <property type="component" value="Chromosome"/>
</dbReference>
<proteinExistence type="predicted"/>
<evidence type="ECO:0000313" key="6">
    <source>
        <dbReference type="EMBL" id="ADR33583.1"/>
    </source>
</evidence>
<dbReference type="PANTHER" id="PTHR42790">
    <property type="entry name" value="AMINOTRANSFERASE"/>
    <property type="match status" value="1"/>
</dbReference>
<dbReference type="GO" id="GO:0030170">
    <property type="term" value="F:pyridoxal phosphate binding"/>
    <property type="evidence" value="ECO:0007669"/>
    <property type="project" value="InterPro"/>
</dbReference>
<keyword evidence="2" id="KW-0032">Aminotransferase</keyword>
<evidence type="ECO:0000259" key="5">
    <source>
        <dbReference type="Pfam" id="PF00155"/>
    </source>
</evidence>
<evidence type="ECO:0000313" key="7">
    <source>
        <dbReference type="Proteomes" id="UP000008721"/>
    </source>
</evidence>
<protein>
    <submittedName>
        <fullName evidence="6">Transcriptional regulator, GntR family</fullName>
    </submittedName>
</protein>
<dbReference type="SUPFAM" id="SSF53383">
    <property type="entry name" value="PLP-dependent transferases"/>
    <property type="match status" value="1"/>
</dbReference>
<evidence type="ECO:0000256" key="4">
    <source>
        <dbReference type="ARBA" id="ARBA00022898"/>
    </source>
</evidence>
<keyword evidence="4" id="KW-0663">Pyridoxal phosphate</keyword>
<dbReference type="InterPro" id="IPR015422">
    <property type="entry name" value="PyrdxlP-dep_Trfase_small"/>
</dbReference>
<sequence>MKKLFFLQCHKKGDPVKRSFIREILEVIGSDTVSFAGGLPDESLFPIEEMQKASQEVFATPGALQYSISSGIPSLREKLASYYSAMGLETKSENILITTGAQQALDLISRIYFTAGTVVEAPAYLGALNAFSANGCPLHPVTLNPTGLDMDAFEEKYKQTKRAYLMCDFQNPTGISYTDAVRQELARISVENDGIIVEDGAYMELFFEERRAPLSLYAPHNTLHVGSFSKTLAPGLRLGWIRGDTKLLQPILALKERSDLHTSTLSQLLADRFWESGFFGKHLRKIRAAYKRKCDALADELTSQLSDFCFIKPKGGMFIYGTFPDEIDAKELAMRCLKNGAVFVPGGEFYSGAPLSAEARFNFSNATSEEMRRGIEIIAQTYKSYKDHRERNGA</sequence>
<keyword evidence="3" id="KW-0808">Transferase</keyword>
<dbReference type="KEGG" id="sku:Sulku_0919"/>
<gene>
    <name evidence="6" type="ordered locus">Sulku_0919</name>
</gene>
<dbReference type="InterPro" id="IPR004839">
    <property type="entry name" value="Aminotransferase_I/II_large"/>
</dbReference>
<reference evidence="6 7" key="1">
    <citation type="journal article" date="2012" name="Stand. Genomic Sci.">
        <title>Complete genome sequence of the sulfur compounds oxidizing chemolithoautotroph Sulfuricurvum kujiense type strain (YK-1(T)).</title>
        <authorList>
            <person name="Han C."/>
            <person name="Kotsyurbenko O."/>
            <person name="Chertkov O."/>
            <person name="Held B."/>
            <person name="Lapidus A."/>
            <person name="Nolan M."/>
            <person name="Lucas S."/>
            <person name="Hammon N."/>
            <person name="Deshpande S."/>
            <person name="Cheng J.F."/>
            <person name="Tapia R."/>
            <person name="Goodwin L.A."/>
            <person name="Pitluck S."/>
            <person name="Liolios K."/>
            <person name="Pagani I."/>
            <person name="Ivanova N."/>
            <person name="Mavromatis K."/>
            <person name="Mikhailova N."/>
            <person name="Pati A."/>
            <person name="Chen A."/>
            <person name="Palaniappan K."/>
            <person name="Land M."/>
            <person name="Hauser L."/>
            <person name="Chang Y.J."/>
            <person name="Jeffries C.D."/>
            <person name="Brambilla E.M."/>
            <person name="Rohde M."/>
            <person name="Spring S."/>
            <person name="Sikorski J."/>
            <person name="Goker M."/>
            <person name="Woyke T."/>
            <person name="Bristow J."/>
            <person name="Eisen J.A."/>
            <person name="Markowitz V."/>
            <person name="Hugenholtz P."/>
            <person name="Kyrpides N.C."/>
            <person name="Klenk H.P."/>
            <person name="Detter J.C."/>
        </authorList>
    </citation>
    <scope>NUCLEOTIDE SEQUENCE [LARGE SCALE GENOMIC DNA]</scope>
    <source>
        <strain evidence="7">ATCC BAA-921 / DSM 16994 / JCM 11577 / YK-1</strain>
    </source>
</reference>
<name>E4U2D3_SULKY</name>
<dbReference type="Gene3D" id="3.90.1150.10">
    <property type="entry name" value="Aspartate Aminotransferase, domain 1"/>
    <property type="match status" value="1"/>
</dbReference>
<comment type="cofactor">
    <cofactor evidence="1">
        <name>pyridoxal 5'-phosphate</name>
        <dbReference type="ChEBI" id="CHEBI:597326"/>
    </cofactor>
</comment>
<dbReference type="InterPro" id="IPR015424">
    <property type="entry name" value="PyrdxlP-dep_Trfase"/>
</dbReference>
<dbReference type="HOGENOM" id="CLU_017584_0_6_7"/>
<evidence type="ECO:0000256" key="3">
    <source>
        <dbReference type="ARBA" id="ARBA00022679"/>
    </source>
</evidence>
<dbReference type="GO" id="GO:1901605">
    <property type="term" value="P:alpha-amino acid metabolic process"/>
    <property type="evidence" value="ECO:0007669"/>
    <property type="project" value="TreeGrafter"/>
</dbReference>
<organism evidence="6 7">
    <name type="scientific">Sulfuricurvum kujiense (strain ATCC BAA-921 / DSM 16994 / JCM 11577 / YK-1)</name>
    <dbReference type="NCBI Taxonomy" id="709032"/>
    <lineage>
        <taxon>Bacteria</taxon>
        <taxon>Pseudomonadati</taxon>
        <taxon>Campylobacterota</taxon>
        <taxon>Epsilonproteobacteria</taxon>
        <taxon>Campylobacterales</taxon>
        <taxon>Sulfurimonadaceae</taxon>
        <taxon>Sulfuricurvum</taxon>
    </lineage>
</organism>
<evidence type="ECO:0000256" key="1">
    <source>
        <dbReference type="ARBA" id="ARBA00001933"/>
    </source>
</evidence>
<dbReference type="AlphaFoldDB" id="E4U2D3"/>
<dbReference type="InterPro" id="IPR015421">
    <property type="entry name" value="PyrdxlP-dep_Trfase_major"/>
</dbReference>
<dbReference type="Pfam" id="PF00155">
    <property type="entry name" value="Aminotran_1_2"/>
    <property type="match status" value="1"/>
</dbReference>
<dbReference type="Gene3D" id="3.40.640.10">
    <property type="entry name" value="Type I PLP-dependent aspartate aminotransferase-like (Major domain)"/>
    <property type="match status" value="1"/>
</dbReference>
<feature type="domain" description="Aminotransferase class I/classII large" evidence="5">
    <location>
        <begin position="43"/>
        <end position="378"/>
    </location>
</feature>
<evidence type="ECO:0000256" key="2">
    <source>
        <dbReference type="ARBA" id="ARBA00022576"/>
    </source>
</evidence>
<accession>E4U2D3</accession>
<dbReference type="EMBL" id="CP002355">
    <property type="protein sequence ID" value="ADR33583.1"/>
    <property type="molecule type" value="Genomic_DNA"/>
</dbReference>
<dbReference type="PANTHER" id="PTHR42790:SF19">
    <property type="entry name" value="KYNURENINE_ALPHA-AMINOADIPATE AMINOTRANSFERASE, MITOCHONDRIAL"/>
    <property type="match status" value="1"/>
</dbReference>
<dbReference type="InterPro" id="IPR050859">
    <property type="entry name" value="Class-I_PLP-dep_aminotransf"/>
</dbReference>
<dbReference type="GO" id="GO:0008483">
    <property type="term" value="F:transaminase activity"/>
    <property type="evidence" value="ECO:0007669"/>
    <property type="project" value="UniProtKB-KW"/>
</dbReference>